<dbReference type="PANTHER" id="PTHR38050">
    <property type="match status" value="1"/>
</dbReference>
<gene>
    <name evidence="9" type="ORF">CFRA_06540</name>
</gene>
<dbReference type="Pfam" id="PF00756">
    <property type="entry name" value="Esterase"/>
    <property type="match status" value="1"/>
</dbReference>
<proteinExistence type="predicted"/>
<keyword evidence="6" id="KW-0119">Carbohydrate metabolism</keyword>
<evidence type="ECO:0000313" key="10">
    <source>
        <dbReference type="Proteomes" id="UP000185434"/>
    </source>
</evidence>
<evidence type="ECO:0000256" key="6">
    <source>
        <dbReference type="ARBA" id="ARBA00023277"/>
    </source>
</evidence>
<keyword evidence="3" id="KW-0858">Xylan degradation</keyword>
<dbReference type="AlphaFoldDB" id="A0A1L7CSY4"/>
<accession>A0A1L7CSY4</accession>
<organism evidence="9 10">
    <name type="scientific">Corynebacterium frankenforstense DSM 45800</name>
    <dbReference type="NCBI Taxonomy" id="1437875"/>
    <lineage>
        <taxon>Bacteria</taxon>
        <taxon>Bacillati</taxon>
        <taxon>Actinomycetota</taxon>
        <taxon>Actinomycetes</taxon>
        <taxon>Mycobacteriales</taxon>
        <taxon>Corynebacteriaceae</taxon>
        <taxon>Corynebacterium</taxon>
    </lineage>
</organism>
<keyword evidence="2" id="KW-0964">Secreted</keyword>
<dbReference type="EMBL" id="CP009247">
    <property type="protein sequence ID" value="APT88964.1"/>
    <property type="molecule type" value="Genomic_DNA"/>
</dbReference>
<evidence type="ECO:0000256" key="3">
    <source>
        <dbReference type="ARBA" id="ARBA00022651"/>
    </source>
</evidence>
<dbReference type="KEGG" id="cfk:CFRA_06540"/>
<dbReference type="GO" id="GO:0030600">
    <property type="term" value="F:feruloyl esterase activity"/>
    <property type="evidence" value="ECO:0007669"/>
    <property type="project" value="InterPro"/>
</dbReference>
<keyword evidence="4" id="KW-0732">Signal</keyword>
<keyword evidence="10" id="KW-1185">Reference proteome</keyword>
<keyword evidence="7" id="KW-0624">Polysaccharide degradation</keyword>
<dbReference type="Gene3D" id="3.40.50.1820">
    <property type="entry name" value="alpha/beta hydrolase"/>
    <property type="match status" value="1"/>
</dbReference>
<dbReference type="InterPro" id="IPR029058">
    <property type="entry name" value="AB_hydrolase_fold"/>
</dbReference>
<feature type="compositionally biased region" description="Low complexity" evidence="8">
    <location>
        <begin position="1"/>
        <end position="27"/>
    </location>
</feature>
<evidence type="ECO:0000256" key="1">
    <source>
        <dbReference type="ARBA" id="ARBA00004613"/>
    </source>
</evidence>
<evidence type="ECO:0000256" key="4">
    <source>
        <dbReference type="ARBA" id="ARBA00022729"/>
    </source>
</evidence>
<evidence type="ECO:0000313" key="9">
    <source>
        <dbReference type="EMBL" id="APT88964.1"/>
    </source>
</evidence>
<dbReference type="SUPFAM" id="SSF53474">
    <property type="entry name" value="alpha/beta-Hydrolases"/>
    <property type="match status" value="1"/>
</dbReference>
<evidence type="ECO:0000256" key="2">
    <source>
        <dbReference type="ARBA" id="ARBA00022525"/>
    </source>
</evidence>
<feature type="compositionally biased region" description="Pro residues" evidence="8">
    <location>
        <begin position="28"/>
        <end position="76"/>
    </location>
</feature>
<dbReference type="GO" id="GO:0045493">
    <property type="term" value="P:xylan catabolic process"/>
    <property type="evidence" value="ECO:0007669"/>
    <property type="project" value="UniProtKB-KW"/>
</dbReference>
<evidence type="ECO:0000256" key="5">
    <source>
        <dbReference type="ARBA" id="ARBA00022801"/>
    </source>
</evidence>
<dbReference type="Proteomes" id="UP000185434">
    <property type="component" value="Chromosome"/>
</dbReference>
<name>A0A1L7CSY4_9CORY</name>
<protein>
    <recommendedName>
        <fullName evidence="11">Polyhydroxybutyrate depolymerase</fullName>
    </recommendedName>
</protein>
<dbReference type="STRING" id="1437875.CFRA_06540"/>
<evidence type="ECO:0000256" key="7">
    <source>
        <dbReference type="ARBA" id="ARBA00023326"/>
    </source>
</evidence>
<dbReference type="GO" id="GO:0005576">
    <property type="term" value="C:extracellular region"/>
    <property type="evidence" value="ECO:0007669"/>
    <property type="project" value="UniProtKB-SubCell"/>
</dbReference>
<sequence>MAAGAVIAAPGQAVAQEAPAPEAAVEPAPAPAPEAPAPAPGPEAPAPGPEAPAPAPAAPEPPAPEAPPAPVAPPVAPGADGEIDLNGRSYVIHVPADYTPERAWPVLVGYSAYRDSTENFRSYSRLRESTAGREAIIVYPRSVGGSWEGSPTAESRPGEDIAFTRAMIDDVAGKYSVDRARVYATGMSTGGGMAMVAACHLPDVFAAVAPVSGAYYTPVNMNCPGAPVSVLMVHGTGDTLMEYDGGNRHGADYLAVPDLFESYAQRNGCGPGRETRPEWDGAERVVAGGCARETEQIRVLGSNHLWWYENPDTTEEIWAFLARQHN</sequence>
<feature type="region of interest" description="Disordered" evidence="8">
    <location>
        <begin position="1"/>
        <end position="81"/>
    </location>
</feature>
<evidence type="ECO:0000256" key="8">
    <source>
        <dbReference type="SAM" id="MobiDB-lite"/>
    </source>
</evidence>
<dbReference type="InterPro" id="IPR043595">
    <property type="entry name" value="FaeB/C/D"/>
</dbReference>
<dbReference type="PANTHER" id="PTHR38050:SF2">
    <property type="entry name" value="FERULOYL ESTERASE C-RELATED"/>
    <property type="match status" value="1"/>
</dbReference>
<keyword evidence="5" id="KW-0378">Hydrolase</keyword>
<comment type="subcellular location">
    <subcellularLocation>
        <location evidence="1">Secreted</location>
    </subcellularLocation>
</comment>
<dbReference type="InterPro" id="IPR000801">
    <property type="entry name" value="Esterase-like"/>
</dbReference>
<evidence type="ECO:0008006" key="11">
    <source>
        <dbReference type="Google" id="ProtNLM"/>
    </source>
</evidence>
<reference evidence="9 10" key="1">
    <citation type="submission" date="2014-08" db="EMBL/GenBank/DDBJ databases">
        <title>Complete genome sequence of Corynebacterium frankenforstense ST18(T) (=DSM 45800(T)), isolated from raw cow milk.</title>
        <authorList>
            <person name="Ruckert C."/>
            <person name="Albersmeier A."/>
            <person name="Winkler A."/>
            <person name="Lipski A."/>
            <person name="Kalinowski J."/>
        </authorList>
    </citation>
    <scope>NUCLEOTIDE SEQUENCE [LARGE SCALE GENOMIC DNA]</scope>
    <source>
        <strain evidence="9 10">ST18</strain>
    </source>
</reference>